<protein>
    <submittedName>
        <fullName evidence="1">Uncharacterized protein</fullName>
    </submittedName>
</protein>
<proteinExistence type="predicted"/>
<sequence length="412" mass="46761">MRVLFVGFKKLPERLAGEHFRSWPKTESYRTDGGRRWRWDDSLSIFDYNIVFLNAVKPPSVLGLALHRFLSDGGHLCIFVSRDSGSCINSYISVDSSHSGEAMTCGSTWIGKIVRKSQHKFRWSAVMNKGKYLANEAMVFSFSEMAKVVAGTVSRPGKFRGYEEIAFSPNRKCVCALAKIDDGRILALPRAADVSSSLLRELLDGIKANYLEETEETPQPPLWICSVTLPGEKPLLRKLSTIRQSFAESHDKLIGLTRPKDLLYLSGRELTRRVSEVFNRMGIHAEEKEDGGREDIEIEHEKLNGLVEVKGLKGYANIDDVRQLLDWWLNRIEVNPNVKGVLIVNHYRDMEPSKRKDPYTKSAMELGRNNKFCLMTTVDLLEMYKRYLQSEETSETIVEKIGSSEGLLDLSS</sequence>
<accession>A0A523UU83</accession>
<gene>
    <name evidence="1" type="ORF">E3J62_05285</name>
</gene>
<organism evidence="1 2">
    <name type="scientific">candidate division TA06 bacterium</name>
    <dbReference type="NCBI Taxonomy" id="2250710"/>
    <lineage>
        <taxon>Bacteria</taxon>
        <taxon>Bacteria division TA06</taxon>
    </lineage>
</organism>
<evidence type="ECO:0000313" key="1">
    <source>
        <dbReference type="EMBL" id="TET46098.1"/>
    </source>
</evidence>
<reference evidence="1 2" key="1">
    <citation type="submission" date="2019-03" db="EMBL/GenBank/DDBJ databases">
        <title>Metabolic potential of uncultured bacteria and archaea associated with petroleum seepage in deep-sea sediments.</title>
        <authorList>
            <person name="Dong X."/>
            <person name="Hubert C."/>
        </authorList>
    </citation>
    <scope>NUCLEOTIDE SEQUENCE [LARGE SCALE GENOMIC DNA]</scope>
    <source>
        <strain evidence="1">E44_bin18</strain>
    </source>
</reference>
<evidence type="ECO:0000313" key="2">
    <source>
        <dbReference type="Proteomes" id="UP000315525"/>
    </source>
</evidence>
<dbReference type="Proteomes" id="UP000315525">
    <property type="component" value="Unassembled WGS sequence"/>
</dbReference>
<dbReference type="AlphaFoldDB" id="A0A523UU83"/>
<name>A0A523UU83_UNCT6</name>
<comment type="caution">
    <text evidence="1">The sequence shown here is derived from an EMBL/GenBank/DDBJ whole genome shotgun (WGS) entry which is preliminary data.</text>
</comment>
<dbReference type="EMBL" id="SOJN01000066">
    <property type="protein sequence ID" value="TET46098.1"/>
    <property type="molecule type" value="Genomic_DNA"/>
</dbReference>